<dbReference type="InterPro" id="IPR006171">
    <property type="entry name" value="TOPRIM_dom"/>
</dbReference>
<dbReference type="Pfam" id="PF01751">
    <property type="entry name" value="Toprim"/>
    <property type="match status" value="1"/>
</dbReference>
<dbReference type="InterPro" id="IPR000380">
    <property type="entry name" value="Topo_IA"/>
</dbReference>
<evidence type="ECO:0000313" key="2">
    <source>
        <dbReference type="EMBL" id="BDI18823.1"/>
    </source>
</evidence>
<name>A0ABN6Q6L4_NOSCO</name>
<feature type="domain" description="Toprim" evidence="1">
    <location>
        <begin position="3"/>
        <end position="120"/>
    </location>
</feature>
<protein>
    <recommendedName>
        <fullName evidence="1">Toprim domain-containing protein</fullName>
    </recommendedName>
</protein>
<dbReference type="PANTHER" id="PTHR42785:SF1">
    <property type="entry name" value="DNA TOPOISOMERASE"/>
    <property type="match status" value="1"/>
</dbReference>
<evidence type="ECO:0000313" key="3">
    <source>
        <dbReference type="Proteomes" id="UP001055453"/>
    </source>
</evidence>
<organism evidence="2 3">
    <name type="scientific">Nostoc cf. commune SO-36</name>
    <dbReference type="NCBI Taxonomy" id="449208"/>
    <lineage>
        <taxon>Bacteria</taxon>
        <taxon>Bacillati</taxon>
        <taxon>Cyanobacteriota</taxon>
        <taxon>Cyanophyceae</taxon>
        <taxon>Nostocales</taxon>
        <taxon>Nostocaceae</taxon>
        <taxon>Nostoc</taxon>
    </lineage>
</organism>
<dbReference type="InterPro" id="IPR023405">
    <property type="entry name" value="Topo_IA_core_domain"/>
</dbReference>
<evidence type="ECO:0000259" key="1">
    <source>
        <dbReference type="PROSITE" id="PS50880"/>
    </source>
</evidence>
<sequence length="134" mass="14968">MIKRLLVVESPGKIKKLSQILGSDWKVLASCGHIRELSNEGDDSLGFIMDGSNVRCNYVPRDQRAKETIQKLKSAVRQVDEVVLATDPDREGETIAWHLKETLGLKEPKRVIYTEITASAVQSAIANPRKLDQI</sequence>
<dbReference type="SMART" id="SM00493">
    <property type="entry name" value="TOPRIM"/>
    <property type="match status" value="1"/>
</dbReference>
<dbReference type="SUPFAM" id="SSF56712">
    <property type="entry name" value="Prokaryotic type I DNA topoisomerase"/>
    <property type="match status" value="1"/>
</dbReference>
<accession>A0ABN6Q6L4</accession>
<dbReference type="Proteomes" id="UP001055453">
    <property type="component" value="Chromosome"/>
</dbReference>
<dbReference type="EMBL" id="AP025732">
    <property type="protein sequence ID" value="BDI18823.1"/>
    <property type="molecule type" value="Genomic_DNA"/>
</dbReference>
<dbReference type="PANTHER" id="PTHR42785">
    <property type="entry name" value="DNA TOPOISOMERASE, TYPE IA, CORE"/>
    <property type="match status" value="1"/>
</dbReference>
<proteinExistence type="predicted"/>
<gene>
    <name evidence="2" type="ORF">ANSO36C_46250</name>
</gene>
<dbReference type="PROSITE" id="PS50880">
    <property type="entry name" value="TOPRIM"/>
    <property type="match status" value="1"/>
</dbReference>
<reference evidence="2" key="1">
    <citation type="submission" date="2022-04" db="EMBL/GenBank/DDBJ databases">
        <title>Complete genome sequence of a cyanobacterium, Nostoc sp. SO-36, isolated in Antarctica.</title>
        <authorList>
            <person name="Kanesaki Y."/>
            <person name="Effendi D."/>
            <person name="Sakamoto T."/>
            <person name="Ohtani S."/>
            <person name="Awai K."/>
        </authorList>
    </citation>
    <scope>NUCLEOTIDE SEQUENCE</scope>
    <source>
        <strain evidence="2">SO-36</strain>
    </source>
</reference>
<dbReference type="Gene3D" id="3.40.50.140">
    <property type="match status" value="1"/>
</dbReference>
<keyword evidence="3" id="KW-1185">Reference proteome</keyword>